<keyword evidence="4" id="KW-1185">Reference proteome</keyword>
<dbReference type="Proteomes" id="UP001154329">
    <property type="component" value="Chromosome 2"/>
</dbReference>
<proteinExistence type="predicted"/>
<gene>
    <name evidence="3" type="ORF">APHIGO_LOCUS4050</name>
</gene>
<keyword evidence="2" id="KW-0732">Signal</keyword>
<feature type="chain" id="PRO_5040131196" evidence="2">
    <location>
        <begin position="22"/>
        <end position="104"/>
    </location>
</feature>
<name>A0A9P0IX12_APHGO</name>
<organism evidence="3 4">
    <name type="scientific">Aphis gossypii</name>
    <name type="common">Cotton aphid</name>
    <dbReference type="NCBI Taxonomy" id="80765"/>
    <lineage>
        <taxon>Eukaryota</taxon>
        <taxon>Metazoa</taxon>
        <taxon>Ecdysozoa</taxon>
        <taxon>Arthropoda</taxon>
        <taxon>Hexapoda</taxon>
        <taxon>Insecta</taxon>
        <taxon>Pterygota</taxon>
        <taxon>Neoptera</taxon>
        <taxon>Paraneoptera</taxon>
        <taxon>Hemiptera</taxon>
        <taxon>Sternorrhyncha</taxon>
        <taxon>Aphidomorpha</taxon>
        <taxon>Aphidoidea</taxon>
        <taxon>Aphididae</taxon>
        <taxon>Aphidini</taxon>
        <taxon>Aphis</taxon>
        <taxon>Aphis</taxon>
    </lineage>
</organism>
<accession>A0A9P0IX12</accession>
<dbReference type="EMBL" id="OU899035">
    <property type="protein sequence ID" value="CAH1720602.1"/>
    <property type="molecule type" value="Genomic_DNA"/>
</dbReference>
<evidence type="ECO:0000313" key="3">
    <source>
        <dbReference type="EMBL" id="CAH1720602.1"/>
    </source>
</evidence>
<reference evidence="3" key="2">
    <citation type="submission" date="2022-10" db="EMBL/GenBank/DDBJ databases">
        <authorList>
            <consortium name="ENA_rothamsted_submissions"/>
            <consortium name="culmorum"/>
            <person name="King R."/>
        </authorList>
    </citation>
    <scope>NUCLEOTIDE SEQUENCE</scope>
</reference>
<evidence type="ECO:0000313" key="4">
    <source>
        <dbReference type="Proteomes" id="UP001154329"/>
    </source>
</evidence>
<reference evidence="3" key="1">
    <citation type="submission" date="2022-02" db="EMBL/GenBank/DDBJ databases">
        <authorList>
            <person name="King R."/>
        </authorList>
    </citation>
    <scope>NUCLEOTIDE SEQUENCE</scope>
</reference>
<sequence length="104" mass="11513">MIVNNSVALFVVAMLLQQYYCKPTRRFVREISNEDDEPRINKIKEFLGQLQGYGSFGSTSQPQSSSTPIHQPDSSTSYLQETAAGPEPAETKIQPSIMARDGST</sequence>
<evidence type="ECO:0000256" key="2">
    <source>
        <dbReference type="SAM" id="SignalP"/>
    </source>
</evidence>
<feature type="compositionally biased region" description="Low complexity" evidence="1">
    <location>
        <begin position="58"/>
        <end position="68"/>
    </location>
</feature>
<evidence type="ECO:0000256" key="1">
    <source>
        <dbReference type="SAM" id="MobiDB-lite"/>
    </source>
</evidence>
<feature type="region of interest" description="Disordered" evidence="1">
    <location>
        <begin position="53"/>
        <end position="104"/>
    </location>
</feature>
<dbReference type="AlphaFoldDB" id="A0A9P0IX12"/>
<feature type="signal peptide" evidence="2">
    <location>
        <begin position="1"/>
        <end position="21"/>
    </location>
</feature>
<protein>
    <submittedName>
        <fullName evidence="3">Uncharacterized protein</fullName>
    </submittedName>
</protein>